<dbReference type="Proteomes" id="UP000664844">
    <property type="component" value="Unassembled WGS sequence"/>
</dbReference>
<keyword evidence="2" id="KW-1185">Reference proteome</keyword>
<gene>
    <name evidence="1" type="ORF">J0895_23845</name>
</gene>
<reference evidence="1 2" key="1">
    <citation type="submission" date="2021-03" db="EMBL/GenBank/DDBJ databases">
        <title>Metabolic Capacity of the Antarctic Cyanobacterium Phormidium pseudopriestleyi that Sustains Oxygenic Photosynthesis in the Presence of Hydrogen Sulfide.</title>
        <authorList>
            <person name="Lumian J.E."/>
            <person name="Jungblut A.D."/>
            <person name="Dillon M.L."/>
            <person name="Hawes I."/>
            <person name="Doran P.T."/>
            <person name="Mackey T.J."/>
            <person name="Dick G.J."/>
            <person name="Grettenberger C.L."/>
            <person name="Sumner D.Y."/>
        </authorList>
    </citation>
    <scope>NUCLEOTIDE SEQUENCE [LARGE SCALE GENOMIC DNA]</scope>
    <source>
        <strain evidence="1 2">FRX01</strain>
    </source>
</reference>
<sequence>MVIYGKGFTIKESKFDYFFGRVTSDPDNTKRSLQNLRELRRLGIDEALRGRERLLQLFEEGLNAPEISDRRITKYGINITRQVQVSGPQESGAILISYYYPEGDLSATPQVTSIIPKIYQ</sequence>
<organism evidence="1 2">
    <name type="scientific">Phormidium pseudopriestleyi FRX01</name>
    <dbReference type="NCBI Taxonomy" id="1759528"/>
    <lineage>
        <taxon>Bacteria</taxon>
        <taxon>Bacillati</taxon>
        <taxon>Cyanobacteriota</taxon>
        <taxon>Cyanophyceae</taxon>
        <taxon>Oscillatoriophycideae</taxon>
        <taxon>Oscillatoriales</taxon>
        <taxon>Oscillatoriaceae</taxon>
        <taxon>Phormidium</taxon>
    </lineage>
</organism>
<accession>A0ABS3FYJ7</accession>
<evidence type="ECO:0000313" key="1">
    <source>
        <dbReference type="EMBL" id="MBO0352059.1"/>
    </source>
</evidence>
<evidence type="ECO:0000313" key="2">
    <source>
        <dbReference type="Proteomes" id="UP000664844"/>
    </source>
</evidence>
<name>A0ABS3FYJ7_9CYAN</name>
<comment type="caution">
    <text evidence="1">The sequence shown here is derived from an EMBL/GenBank/DDBJ whole genome shotgun (WGS) entry which is preliminary data.</text>
</comment>
<dbReference type="EMBL" id="JAFLQW010000629">
    <property type="protein sequence ID" value="MBO0352059.1"/>
    <property type="molecule type" value="Genomic_DNA"/>
</dbReference>
<proteinExistence type="predicted"/>
<protein>
    <submittedName>
        <fullName evidence="1">Uncharacterized protein</fullName>
    </submittedName>
</protein>